<dbReference type="InParanoid" id="A0A6J2YBS9"/>
<dbReference type="Proteomes" id="UP000504635">
    <property type="component" value="Unplaced"/>
</dbReference>
<evidence type="ECO:0000313" key="4">
    <source>
        <dbReference type="RefSeq" id="XP_030760721.1"/>
    </source>
</evidence>
<organism evidence="3 4">
    <name type="scientific">Sitophilus oryzae</name>
    <name type="common">Rice weevil</name>
    <name type="synonym">Curculio oryzae</name>
    <dbReference type="NCBI Taxonomy" id="7048"/>
    <lineage>
        <taxon>Eukaryota</taxon>
        <taxon>Metazoa</taxon>
        <taxon>Ecdysozoa</taxon>
        <taxon>Arthropoda</taxon>
        <taxon>Hexapoda</taxon>
        <taxon>Insecta</taxon>
        <taxon>Pterygota</taxon>
        <taxon>Neoptera</taxon>
        <taxon>Endopterygota</taxon>
        <taxon>Coleoptera</taxon>
        <taxon>Polyphaga</taxon>
        <taxon>Cucujiformia</taxon>
        <taxon>Curculionidae</taxon>
        <taxon>Dryophthorinae</taxon>
        <taxon>Sitophilus</taxon>
    </lineage>
</organism>
<sequence length="511" mass="57206">MAGEDWFSGFMSRHRDLSIRAPQATSLARATSFNQANVSVFFDNLAKVLDRDIFEAKDIYNLDETGVTTVQKPNRIVAKRGTKQVGAITSQERGTLVTVTVAINALGNSIPPMFIFPRLRFQEHFIRDDPPGCVGAGNGSGWMQDKEFVLFLKHFQKHTNSSQTHKVLLTLDNHSSHISIDALDICKTNGIVMLSFPPHCSHKLQPLDRTIFGPFKKAINSACDGWIRSHPGKPMSIYDLPGIVSIALPLALTQSNIQAGFKCTGIYPFNRDIFSETNFSPSFVTDRLPPTEPPAKHPSLDTGNNLNHTVSTLEEENPTPSISVIDREPPAKIPSTSLNTTLDEFQNPIPSTSRGPRNSDTLDKVTTQNDTFSPEAIRPFGKAPPRKMPARGKKKRKSTVYTDTPEKDDIEREINKKIRQKKIEKVKRNIGTDEKKKKIPKKTPAIIRKESSKDSTDDEEDACFCLVCVEPFKNSKPGEKWVQCMDCKMWSHEACISQEFAYFICHNCESD</sequence>
<feature type="domain" description="DDE-1" evidence="2">
    <location>
        <begin position="98"/>
        <end position="218"/>
    </location>
</feature>
<feature type="region of interest" description="Disordered" evidence="1">
    <location>
        <begin position="314"/>
        <end position="407"/>
    </location>
</feature>
<accession>A0A6J2YBS9</accession>
<protein>
    <submittedName>
        <fullName evidence="4">Uncharacterized protein LOC115885835</fullName>
    </submittedName>
</protein>
<keyword evidence="3" id="KW-1185">Reference proteome</keyword>
<evidence type="ECO:0000256" key="1">
    <source>
        <dbReference type="SAM" id="MobiDB-lite"/>
    </source>
</evidence>
<dbReference type="SUPFAM" id="SSF57903">
    <property type="entry name" value="FYVE/PHD zinc finger"/>
    <property type="match status" value="1"/>
</dbReference>
<dbReference type="InterPro" id="IPR004875">
    <property type="entry name" value="DDE_SF_endonuclease_dom"/>
</dbReference>
<gene>
    <name evidence="4" type="primary">LOC115885835</name>
</gene>
<dbReference type="InterPro" id="IPR050863">
    <property type="entry name" value="CenT-Element_Derived"/>
</dbReference>
<feature type="compositionally biased region" description="Polar residues" evidence="1">
    <location>
        <begin position="334"/>
        <end position="372"/>
    </location>
</feature>
<name>A0A6J2YBS9_SITOR</name>
<dbReference type="Pfam" id="PF03184">
    <property type="entry name" value="DDE_1"/>
    <property type="match status" value="1"/>
</dbReference>
<dbReference type="PANTHER" id="PTHR19303">
    <property type="entry name" value="TRANSPOSON"/>
    <property type="match status" value="1"/>
</dbReference>
<dbReference type="OrthoDB" id="7383979at2759"/>
<dbReference type="PANTHER" id="PTHR19303:SF71">
    <property type="entry name" value="ZINC FINGER PHD-TYPE DOMAIN-CONTAINING PROTEIN"/>
    <property type="match status" value="1"/>
</dbReference>
<dbReference type="InterPro" id="IPR036397">
    <property type="entry name" value="RNaseH_sf"/>
</dbReference>
<dbReference type="GO" id="GO:0003677">
    <property type="term" value="F:DNA binding"/>
    <property type="evidence" value="ECO:0007669"/>
    <property type="project" value="TreeGrafter"/>
</dbReference>
<dbReference type="AlphaFoldDB" id="A0A6J2YBS9"/>
<proteinExistence type="predicted"/>
<feature type="compositionally biased region" description="Basic residues" evidence="1">
    <location>
        <begin position="384"/>
        <end position="398"/>
    </location>
</feature>
<dbReference type="InterPro" id="IPR011011">
    <property type="entry name" value="Znf_FYVE_PHD"/>
</dbReference>
<reference evidence="4" key="1">
    <citation type="submission" date="2025-08" db="UniProtKB">
        <authorList>
            <consortium name="RefSeq"/>
        </authorList>
    </citation>
    <scope>IDENTIFICATION</scope>
    <source>
        <tissue evidence="4">Gonads</tissue>
    </source>
</reference>
<evidence type="ECO:0000259" key="2">
    <source>
        <dbReference type="Pfam" id="PF03184"/>
    </source>
</evidence>
<dbReference type="Gene3D" id="3.30.420.10">
    <property type="entry name" value="Ribonuclease H-like superfamily/Ribonuclease H"/>
    <property type="match status" value="1"/>
</dbReference>
<evidence type="ECO:0000313" key="3">
    <source>
        <dbReference type="Proteomes" id="UP000504635"/>
    </source>
</evidence>
<dbReference type="GeneID" id="115885835"/>
<dbReference type="RefSeq" id="XP_030760721.1">
    <property type="nucleotide sequence ID" value="XM_030904861.1"/>
</dbReference>
<dbReference type="GO" id="GO:0005634">
    <property type="term" value="C:nucleus"/>
    <property type="evidence" value="ECO:0007669"/>
    <property type="project" value="TreeGrafter"/>
</dbReference>
<dbReference type="KEGG" id="soy:115885835"/>